<protein>
    <submittedName>
        <fullName evidence="4">Uncharacterized protein</fullName>
    </submittedName>
</protein>
<dbReference type="Proteomes" id="UP000886885">
    <property type="component" value="Chromosome 12D"/>
</dbReference>
<feature type="region of interest" description="Disordered" evidence="3">
    <location>
        <begin position="191"/>
        <end position="228"/>
    </location>
</feature>
<sequence length="249" mass="27201">MIWFNRFLESQGCKGAVSSRPECRAVLDDALIGVGEIGVNDYAYIVGSSVSSDTIRKLAINHQHHRIPADISEERCENIVVQGLPPTGCLPLALALAPVDDRDDLGCVKTLNNQSYTHTVVYQKTVQDLRKQFPDAAITYLDYWNAYRMVMKNPKKYGFKEPFIACCGSGGPPYNFEVPASVRVRREAVIPKPKPKAGNSTTAVATRPAAPTTVKPESTNSSSAPKSQSIDDSYMAFLEDMKTLGALDG</sequence>
<proteinExistence type="inferred from homology"/>
<name>A0A8X7YLE2_POPTO</name>
<dbReference type="AlphaFoldDB" id="A0A8X7YLE2"/>
<feature type="compositionally biased region" description="Polar residues" evidence="3">
    <location>
        <begin position="215"/>
        <end position="228"/>
    </location>
</feature>
<accession>A0A8X7YLE2</accession>
<dbReference type="OrthoDB" id="1600564at2759"/>
<gene>
    <name evidence="4" type="ORF">POTOM_043225</name>
</gene>
<keyword evidence="2" id="KW-0325">Glycoprotein</keyword>
<comment type="caution">
    <text evidence="4">The sequence shown here is derived from an EMBL/GenBank/DDBJ whole genome shotgun (WGS) entry which is preliminary data.</text>
</comment>
<feature type="compositionally biased region" description="Low complexity" evidence="3">
    <location>
        <begin position="201"/>
        <end position="214"/>
    </location>
</feature>
<dbReference type="PANTHER" id="PTHR22835:SF557">
    <property type="entry name" value="LIPASE_HYDROLASE FAMILY PROTEIN, PUTATIVE, EXPRESSED-RELATED"/>
    <property type="match status" value="1"/>
</dbReference>
<dbReference type="Pfam" id="PF00657">
    <property type="entry name" value="Lipase_GDSL"/>
    <property type="match status" value="1"/>
</dbReference>
<dbReference type="InterPro" id="IPR001087">
    <property type="entry name" value="GDSL"/>
</dbReference>
<dbReference type="GO" id="GO:0016788">
    <property type="term" value="F:hydrolase activity, acting on ester bonds"/>
    <property type="evidence" value="ECO:0007669"/>
    <property type="project" value="InterPro"/>
</dbReference>
<organism evidence="4 5">
    <name type="scientific">Populus tomentosa</name>
    <name type="common">Chinese white poplar</name>
    <dbReference type="NCBI Taxonomy" id="118781"/>
    <lineage>
        <taxon>Eukaryota</taxon>
        <taxon>Viridiplantae</taxon>
        <taxon>Streptophyta</taxon>
        <taxon>Embryophyta</taxon>
        <taxon>Tracheophyta</taxon>
        <taxon>Spermatophyta</taxon>
        <taxon>Magnoliopsida</taxon>
        <taxon>eudicotyledons</taxon>
        <taxon>Gunneridae</taxon>
        <taxon>Pentapetalae</taxon>
        <taxon>rosids</taxon>
        <taxon>fabids</taxon>
        <taxon>Malpighiales</taxon>
        <taxon>Salicaceae</taxon>
        <taxon>Saliceae</taxon>
        <taxon>Populus</taxon>
    </lineage>
</organism>
<evidence type="ECO:0000313" key="5">
    <source>
        <dbReference type="Proteomes" id="UP000886885"/>
    </source>
</evidence>
<evidence type="ECO:0000256" key="3">
    <source>
        <dbReference type="SAM" id="MobiDB-lite"/>
    </source>
</evidence>
<dbReference type="EMBL" id="JAAWWB010000024">
    <property type="protein sequence ID" value="KAG6753179.1"/>
    <property type="molecule type" value="Genomic_DNA"/>
</dbReference>
<evidence type="ECO:0000256" key="1">
    <source>
        <dbReference type="ARBA" id="ARBA00008668"/>
    </source>
</evidence>
<dbReference type="PANTHER" id="PTHR22835">
    <property type="entry name" value="ZINC FINGER FYVE DOMAIN CONTAINING PROTEIN"/>
    <property type="match status" value="1"/>
</dbReference>
<evidence type="ECO:0000313" key="4">
    <source>
        <dbReference type="EMBL" id="KAG6753179.1"/>
    </source>
</evidence>
<reference evidence="4" key="1">
    <citation type="journal article" date="2020" name="bioRxiv">
        <title>Hybrid origin of Populus tomentosa Carr. identified through genome sequencing and phylogenomic analysis.</title>
        <authorList>
            <person name="An X."/>
            <person name="Gao K."/>
            <person name="Chen Z."/>
            <person name="Li J."/>
            <person name="Yang X."/>
            <person name="Yang X."/>
            <person name="Zhou J."/>
            <person name="Guo T."/>
            <person name="Zhao T."/>
            <person name="Huang S."/>
            <person name="Miao D."/>
            <person name="Khan W.U."/>
            <person name="Rao P."/>
            <person name="Ye M."/>
            <person name="Lei B."/>
            <person name="Liao W."/>
            <person name="Wang J."/>
            <person name="Ji L."/>
            <person name="Li Y."/>
            <person name="Guo B."/>
            <person name="Mustafa N.S."/>
            <person name="Li S."/>
            <person name="Yun Q."/>
            <person name="Keller S.R."/>
            <person name="Mao J."/>
            <person name="Zhang R."/>
            <person name="Strauss S.H."/>
        </authorList>
    </citation>
    <scope>NUCLEOTIDE SEQUENCE</scope>
    <source>
        <strain evidence="4">GM15</strain>
        <tissue evidence="4">Leaf</tissue>
    </source>
</reference>
<comment type="similarity">
    <text evidence="1">Belongs to the 'GDSL' lipolytic enzyme family.</text>
</comment>
<keyword evidence="5" id="KW-1185">Reference proteome</keyword>
<evidence type="ECO:0000256" key="2">
    <source>
        <dbReference type="ARBA" id="ARBA00023180"/>
    </source>
</evidence>